<feature type="transmembrane region" description="Helical" evidence="5">
    <location>
        <begin position="72"/>
        <end position="90"/>
    </location>
</feature>
<feature type="transmembrane region" description="Helical" evidence="5">
    <location>
        <begin position="102"/>
        <end position="124"/>
    </location>
</feature>
<dbReference type="GO" id="GO:0005783">
    <property type="term" value="C:endoplasmic reticulum"/>
    <property type="evidence" value="ECO:0007669"/>
    <property type="project" value="TreeGrafter"/>
</dbReference>
<evidence type="ECO:0000313" key="7">
    <source>
        <dbReference type="Proteomes" id="UP000629468"/>
    </source>
</evidence>
<dbReference type="InterPro" id="IPR004776">
    <property type="entry name" value="Mem_transp_PIN-like"/>
</dbReference>
<evidence type="ECO:0000256" key="2">
    <source>
        <dbReference type="ARBA" id="ARBA00022692"/>
    </source>
</evidence>
<dbReference type="Proteomes" id="UP000629468">
    <property type="component" value="Unassembled WGS sequence"/>
</dbReference>
<dbReference type="Pfam" id="PF03547">
    <property type="entry name" value="Mem_trans"/>
    <property type="match status" value="1"/>
</dbReference>
<dbReference type="PANTHER" id="PTHR31794:SF4">
    <property type="entry name" value="AUXIN EFFLUX TRANSPORTER FAMILY PROTEIN (EUROFUNG)"/>
    <property type="match status" value="1"/>
</dbReference>
<dbReference type="PANTHER" id="PTHR31794">
    <property type="entry name" value="AUXIN EFFLUX TRANSPORTER FAMILY PROTEIN (EUROFUNG)"/>
    <property type="match status" value="1"/>
</dbReference>
<dbReference type="GO" id="GO:0055085">
    <property type="term" value="P:transmembrane transport"/>
    <property type="evidence" value="ECO:0007669"/>
    <property type="project" value="InterPro"/>
</dbReference>
<protein>
    <recommendedName>
        <fullName evidence="8">Auxin efflux carrier</fullName>
    </recommendedName>
</protein>
<keyword evidence="4 5" id="KW-0472">Membrane</keyword>
<feature type="transmembrane region" description="Helical" evidence="5">
    <location>
        <begin position="389"/>
        <end position="408"/>
    </location>
</feature>
<evidence type="ECO:0008006" key="8">
    <source>
        <dbReference type="Google" id="ProtNLM"/>
    </source>
</evidence>
<feature type="transmembrane region" description="Helical" evidence="5">
    <location>
        <begin position="144"/>
        <end position="167"/>
    </location>
</feature>
<sequence length="423" mass="45773">MVSALVVSFFGGLQASVSVLLTLCCGFIGARMGMVRSTTARDISALCRNLFLPALLITEVGSQLTLERLHEYTPIFIWSIAYAMTMIAIGEMAVKLFQVPRWTVVAVTFNNTVSLPILLTRSLLETGILTGIADGNVETAMRRATSYFLMNSFVSKVLTFSIGPLLLHSDSTPSDHVERGVEGGDIDDDEAESCQGERALLLPRTQSTLEPSANIGDKIASTLGFIPLSFIGSLFNPTTWGGVLAAIFGLIPFLHQAAFAPSNQGGFLNAWFTSTLRNVGGLFNGMEMFVVGSKLSDSLDVPPHIPPPRPPRNAVIVIMITRFLVSALMSIGIIYLLAVKTNLLGHDPVLWWSMMLMPIGPPALVLVVLQEVTGVEQRGKMMMARVLAYNYLATPLMAFAIVLALRTTEAALELRSQSFSGVM</sequence>
<keyword evidence="2 5" id="KW-0812">Transmembrane</keyword>
<reference evidence="6 7" key="1">
    <citation type="journal article" name="Sci. Rep.">
        <title>Telomere-to-telomere assembled and centromere annotated genomes of the two main subspecies of the button mushroom Agaricus bisporus reveal especially polymorphic chromosome ends.</title>
        <authorList>
            <person name="Sonnenberg A.S.M."/>
            <person name="Sedaghat-Telgerd N."/>
            <person name="Lavrijssen B."/>
            <person name="Ohm R.A."/>
            <person name="Hendrickx P.M."/>
            <person name="Scholtmeijer K."/>
            <person name="Baars J.J.P."/>
            <person name="van Peer A."/>
        </authorList>
    </citation>
    <scope>NUCLEOTIDE SEQUENCE [LARGE SCALE GENOMIC DNA]</scope>
    <source>
        <strain evidence="6 7">H119_p4</strain>
    </source>
</reference>
<evidence type="ECO:0000256" key="4">
    <source>
        <dbReference type="ARBA" id="ARBA00023136"/>
    </source>
</evidence>
<evidence type="ECO:0000256" key="5">
    <source>
        <dbReference type="SAM" id="Phobius"/>
    </source>
</evidence>
<feature type="transmembrane region" description="Helical" evidence="5">
    <location>
        <begin position="6"/>
        <end position="29"/>
    </location>
</feature>
<proteinExistence type="predicted"/>
<dbReference type="AlphaFoldDB" id="A0A8H7F1C5"/>
<gene>
    <name evidence="6" type="ORF">Agabi119p4_5273</name>
</gene>
<evidence type="ECO:0000256" key="3">
    <source>
        <dbReference type="ARBA" id="ARBA00022989"/>
    </source>
</evidence>
<comment type="caution">
    <text evidence="6">The sequence shown here is derived from an EMBL/GenBank/DDBJ whole genome shotgun (WGS) entry which is preliminary data.</text>
</comment>
<keyword evidence="3 5" id="KW-1133">Transmembrane helix</keyword>
<dbReference type="EMBL" id="JABXXO010000007">
    <property type="protein sequence ID" value="KAF7773106.1"/>
    <property type="molecule type" value="Genomic_DNA"/>
</dbReference>
<evidence type="ECO:0000313" key="6">
    <source>
        <dbReference type="EMBL" id="KAF7773106.1"/>
    </source>
</evidence>
<evidence type="ECO:0000256" key="1">
    <source>
        <dbReference type="ARBA" id="ARBA00004141"/>
    </source>
</evidence>
<comment type="subcellular location">
    <subcellularLocation>
        <location evidence="1">Membrane</location>
        <topology evidence="1">Multi-pass membrane protein</topology>
    </subcellularLocation>
</comment>
<accession>A0A8H7F1C5</accession>
<feature type="transmembrane region" description="Helical" evidence="5">
    <location>
        <begin position="349"/>
        <end position="369"/>
    </location>
</feature>
<organism evidence="6 7">
    <name type="scientific">Agaricus bisporus var. burnettii</name>
    <dbReference type="NCBI Taxonomy" id="192524"/>
    <lineage>
        <taxon>Eukaryota</taxon>
        <taxon>Fungi</taxon>
        <taxon>Dikarya</taxon>
        <taxon>Basidiomycota</taxon>
        <taxon>Agaricomycotina</taxon>
        <taxon>Agaricomycetes</taxon>
        <taxon>Agaricomycetidae</taxon>
        <taxon>Agaricales</taxon>
        <taxon>Agaricineae</taxon>
        <taxon>Agaricaceae</taxon>
        <taxon>Agaricus</taxon>
    </lineage>
</organism>
<dbReference type="GO" id="GO:0016020">
    <property type="term" value="C:membrane"/>
    <property type="evidence" value="ECO:0007669"/>
    <property type="project" value="UniProtKB-SubCell"/>
</dbReference>
<name>A0A8H7F1C5_AGABI</name>
<feature type="transmembrane region" description="Helical" evidence="5">
    <location>
        <begin position="314"/>
        <end position="337"/>
    </location>
</feature>